<organism evidence="2 3">
    <name type="scientific">Saccharothrix mutabilis subsp. mutabilis</name>
    <dbReference type="NCBI Taxonomy" id="66855"/>
    <lineage>
        <taxon>Bacteria</taxon>
        <taxon>Bacillati</taxon>
        <taxon>Actinomycetota</taxon>
        <taxon>Actinomycetes</taxon>
        <taxon>Pseudonocardiales</taxon>
        <taxon>Pseudonocardiaceae</taxon>
        <taxon>Saccharothrix</taxon>
    </lineage>
</organism>
<dbReference type="Pfam" id="PF06877">
    <property type="entry name" value="RraB"/>
    <property type="match status" value="1"/>
</dbReference>
<protein>
    <recommendedName>
        <fullName evidence="1">Regulator of ribonuclease activity B domain-containing protein</fullName>
    </recommendedName>
</protein>
<dbReference type="InterPro" id="IPR009671">
    <property type="entry name" value="RraB_dom"/>
</dbReference>
<proteinExistence type="predicted"/>
<dbReference type="Proteomes" id="UP001500416">
    <property type="component" value="Unassembled WGS sequence"/>
</dbReference>
<evidence type="ECO:0000313" key="2">
    <source>
        <dbReference type="EMBL" id="GAA0233494.1"/>
    </source>
</evidence>
<dbReference type="SUPFAM" id="SSF89946">
    <property type="entry name" value="Hypothetical protein VC0424"/>
    <property type="match status" value="1"/>
</dbReference>
<sequence length="110" mass="11886">MSVKRGPEHLSRQRALAEGAGLDLSAPVAVTQFFSSPGRHPEAIVRGLSDLGLDDVVVDEEVTGDGFWHVAAFTEYRLTAADVGAAESEMQRIASDAGGRYDGWKLTWVR</sequence>
<dbReference type="InterPro" id="IPR036701">
    <property type="entry name" value="RraB-like_sf"/>
</dbReference>
<feature type="domain" description="Regulator of ribonuclease activity B" evidence="1">
    <location>
        <begin position="20"/>
        <end position="104"/>
    </location>
</feature>
<keyword evidence="3" id="KW-1185">Reference proteome</keyword>
<name>A0ABN0TZ63_9PSEU</name>
<gene>
    <name evidence="2" type="ORF">GCM10010492_35440</name>
</gene>
<comment type="caution">
    <text evidence="2">The sequence shown here is derived from an EMBL/GenBank/DDBJ whole genome shotgun (WGS) entry which is preliminary data.</text>
</comment>
<evidence type="ECO:0000313" key="3">
    <source>
        <dbReference type="Proteomes" id="UP001500416"/>
    </source>
</evidence>
<reference evidence="2 3" key="1">
    <citation type="journal article" date="2019" name="Int. J. Syst. Evol. Microbiol.">
        <title>The Global Catalogue of Microorganisms (GCM) 10K type strain sequencing project: providing services to taxonomists for standard genome sequencing and annotation.</title>
        <authorList>
            <consortium name="The Broad Institute Genomics Platform"/>
            <consortium name="The Broad Institute Genome Sequencing Center for Infectious Disease"/>
            <person name="Wu L."/>
            <person name="Ma J."/>
        </authorList>
    </citation>
    <scope>NUCLEOTIDE SEQUENCE [LARGE SCALE GENOMIC DNA]</scope>
    <source>
        <strain evidence="2 3">JCM 3380</strain>
    </source>
</reference>
<evidence type="ECO:0000259" key="1">
    <source>
        <dbReference type="Pfam" id="PF06877"/>
    </source>
</evidence>
<accession>A0ABN0TZ63</accession>
<dbReference type="EMBL" id="BAAABU010000006">
    <property type="protein sequence ID" value="GAA0233494.1"/>
    <property type="molecule type" value="Genomic_DNA"/>
</dbReference>
<dbReference type="RefSeq" id="WP_343934931.1">
    <property type="nucleotide sequence ID" value="NZ_BAAABU010000006.1"/>
</dbReference>